<dbReference type="InterPro" id="IPR023397">
    <property type="entry name" value="SAM-dep_MeTrfase_MraW_recog"/>
</dbReference>
<keyword evidence="4 6" id="KW-0808">Transferase</keyword>
<dbReference type="AlphaFoldDB" id="A0A1J4V5L8"/>
<keyword evidence="2" id="KW-0698">rRNA processing</keyword>
<dbReference type="GO" id="GO:0005737">
    <property type="term" value="C:cytoplasm"/>
    <property type="evidence" value="ECO:0007669"/>
    <property type="project" value="TreeGrafter"/>
</dbReference>
<dbReference type="EMBL" id="MNVM01000009">
    <property type="protein sequence ID" value="OIO29862.1"/>
    <property type="molecule type" value="Genomic_DNA"/>
</dbReference>
<keyword evidence="3 6" id="KW-0489">Methyltransferase</keyword>
<dbReference type="PANTHER" id="PTHR11265:SF0">
    <property type="entry name" value="12S RRNA N4-METHYLCYTIDINE METHYLTRANSFERASE"/>
    <property type="match status" value="1"/>
</dbReference>
<feature type="non-terminal residue" evidence="6">
    <location>
        <position position="1"/>
    </location>
</feature>
<dbReference type="InterPro" id="IPR029063">
    <property type="entry name" value="SAM-dependent_MTases_sf"/>
</dbReference>
<comment type="similarity">
    <text evidence="1">Belongs to the methyltransferase superfamily. RsmH family.</text>
</comment>
<dbReference type="STRING" id="1805280.AUJ22_00615"/>
<organism evidence="6 7">
    <name type="scientific">Candidatus Nomurabacteria bacterium CG1_02_31_12</name>
    <dbReference type="NCBI Taxonomy" id="1805280"/>
    <lineage>
        <taxon>Bacteria</taxon>
        <taxon>Candidatus Nomuraibacteriota</taxon>
    </lineage>
</organism>
<evidence type="ECO:0000256" key="1">
    <source>
        <dbReference type="ARBA" id="ARBA00010396"/>
    </source>
</evidence>
<accession>A0A1J4V5L8</accession>
<dbReference type="Gene3D" id="3.40.50.150">
    <property type="entry name" value="Vaccinia Virus protein VP39"/>
    <property type="match status" value="1"/>
</dbReference>
<evidence type="ECO:0000256" key="2">
    <source>
        <dbReference type="ARBA" id="ARBA00022552"/>
    </source>
</evidence>
<reference evidence="6 7" key="1">
    <citation type="journal article" date="2016" name="Environ. Microbiol.">
        <title>Genomic resolution of a cold subsurface aquifer community provides metabolic insights for novel microbes adapted to high CO concentrations.</title>
        <authorList>
            <person name="Probst A.J."/>
            <person name="Castelle C.J."/>
            <person name="Singh A."/>
            <person name="Brown C.T."/>
            <person name="Anantharaman K."/>
            <person name="Sharon I."/>
            <person name="Hug L.A."/>
            <person name="Burstein D."/>
            <person name="Emerson J.B."/>
            <person name="Thomas B.C."/>
            <person name="Banfield J.F."/>
        </authorList>
    </citation>
    <scope>NUCLEOTIDE SEQUENCE [LARGE SCALE GENOMIC DNA]</scope>
    <source>
        <strain evidence="6">CG1_02_31_12</strain>
    </source>
</reference>
<protein>
    <submittedName>
        <fullName evidence="6">16S rRNA (Cytosine(1402)-N(4))-methyltransferase</fullName>
    </submittedName>
</protein>
<dbReference type="PANTHER" id="PTHR11265">
    <property type="entry name" value="S-ADENOSYL-METHYLTRANSFERASE MRAW"/>
    <property type="match status" value="1"/>
</dbReference>
<proteinExistence type="inferred from homology"/>
<keyword evidence="5" id="KW-0949">S-adenosyl-L-methionine</keyword>
<gene>
    <name evidence="6" type="ORF">AUJ22_00615</name>
</gene>
<dbReference type="GO" id="GO:0070475">
    <property type="term" value="P:rRNA base methylation"/>
    <property type="evidence" value="ECO:0007669"/>
    <property type="project" value="TreeGrafter"/>
</dbReference>
<dbReference type="GO" id="GO:0071424">
    <property type="term" value="F:rRNA (cytosine-N4-)-methyltransferase activity"/>
    <property type="evidence" value="ECO:0007669"/>
    <property type="project" value="TreeGrafter"/>
</dbReference>
<dbReference type="SUPFAM" id="SSF81799">
    <property type="entry name" value="Putative methyltransferase TM0872, insert domain"/>
    <property type="match status" value="1"/>
</dbReference>
<comment type="caution">
    <text evidence="6">The sequence shown here is derived from an EMBL/GenBank/DDBJ whole genome shotgun (WGS) entry which is preliminary data.</text>
</comment>
<name>A0A1J4V5L8_9BACT</name>
<dbReference type="NCBIfam" id="TIGR00006">
    <property type="entry name" value="16S rRNA (cytosine(1402)-N(4))-methyltransferase RsmH"/>
    <property type="match status" value="1"/>
</dbReference>
<evidence type="ECO:0000256" key="4">
    <source>
        <dbReference type="ARBA" id="ARBA00022679"/>
    </source>
</evidence>
<evidence type="ECO:0000313" key="6">
    <source>
        <dbReference type="EMBL" id="OIO29862.1"/>
    </source>
</evidence>
<dbReference type="SUPFAM" id="SSF53335">
    <property type="entry name" value="S-adenosyl-L-methionine-dependent methyltransferases"/>
    <property type="match status" value="1"/>
</dbReference>
<dbReference type="InterPro" id="IPR002903">
    <property type="entry name" value="RsmH"/>
</dbReference>
<evidence type="ECO:0000313" key="7">
    <source>
        <dbReference type="Proteomes" id="UP000185769"/>
    </source>
</evidence>
<evidence type="ECO:0000256" key="5">
    <source>
        <dbReference type="ARBA" id="ARBA00022691"/>
    </source>
</evidence>
<evidence type="ECO:0000256" key="3">
    <source>
        <dbReference type="ARBA" id="ARBA00022603"/>
    </source>
</evidence>
<dbReference type="Pfam" id="PF01795">
    <property type="entry name" value="Methyltransf_5"/>
    <property type="match status" value="1"/>
</dbReference>
<dbReference type="Proteomes" id="UP000185769">
    <property type="component" value="Unassembled WGS sequence"/>
</dbReference>
<sequence length="190" mass="21799">ENSGRGFSFIKKEPMLMTMKENPSSDDLTAIDIVNNWSEESLADIIYGYGEERFSRRIAKGIIEARKKNKIENTEDLVKIISDSVPGAYRKGRLHFATRTFQALRIAVNDELGALEEGLEKGFGLLKNRGRMSVISFHSLEDRIVKRFFRDKKEKSEAILINKKPIIATIEEIRNNPRSRSSKLRILEKI</sequence>